<dbReference type="InterPro" id="IPR001537">
    <property type="entry name" value="SpoU_MeTrfase"/>
</dbReference>
<dbReference type="GO" id="GO:0003723">
    <property type="term" value="F:RNA binding"/>
    <property type="evidence" value="ECO:0007669"/>
    <property type="project" value="InterPro"/>
</dbReference>
<dbReference type="PANTHER" id="PTHR42786:SF2">
    <property type="entry name" value="TRNA (CYTIDINE_URIDINE-2'-O-)-METHYLTRANSFERASE TRMJ"/>
    <property type="match status" value="1"/>
</dbReference>
<feature type="domain" description="tRNA/rRNA methyltransferase SpoU type" evidence="5">
    <location>
        <begin position="10"/>
        <end position="160"/>
    </location>
</feature>
<evidence type="ECO:0000259" key="5">
    <source>
        <dbReference type="Pfam" id="PF00588"/>
    </source>
</evidence>
<dbReference type="SUPFAM" id="SSF75217">
    <property type="entry name" value="alpha/beta knot"/>
    <property type="match status" value="1"/>
</dbReference>
<dbReference type="Gene3D" id="1.10.8.590">
    <property type="match status" value="1"/>
</dbReference>
<protein>
    <submittedName>
        <fullName evidence="6">RNA methyltransferase</fullName>
    </submittedName>
</protein>
<dbReference type="AlphaFoldDB" id="A0AAF0D0T0"/>
<keyword evidence="4" id="KW-0949">S-adenosyl-L-methionine</keyword>
<proteinExistence type="inferred from homology"/>
<evidence type="ECO:0000256" key="3">
    <source>
        <dbReference type="ARBA" id="ARBA00022679"/>
    </source>
</evidence>
<reference evidence="6" key="2">
    <citation type="journal article" date="2022" name="Nat. Microbiol.">
        <title>A closed Candidatus Odinarchaeum chromosome exposes Asgard archaeal viruses.</title>
        <authorList>
            <person name="Tamarit D."/>
            <person name="Caceres E.F."/>
            <person name="Krupovic M."/>
            <person name="Nijland R."/>
            <person name="Eme L."/>
            <person name="Robinson N.P."/>
            <person name="Ettema T.J.G."/>
        </authorList>
    </citation>
    <scope>NUCLEOTIDE SEQUENCE</scope>
    <source>
        <strain evidence="6">LCB_4</strain>
    </source>
</reference>
<dbReference type="KEGG" id="oyw:OdinLCB4_003975"/>
<dbReference type="PANTHER" id="PTHR42786">
    <property type="entry name" value="TRNA/RRNA METHYLTRANSFERASE"/>
    <property type="match status" value="1"/>
</dbReference>
<evidence type="ECO:0000256" key="1">
    <source>
        <dbReference type="ARBA" id="ARBA00007228"/>
    </source>
</evidence>
<accession>A0AAF0D0T0</accession>
<dbReference type="Proteomes" id="UP000186851">
    <property type="component" value="Chromosome"/>
</dbReference>
<dbReference type="CDD" id="cd18093">
    <property type="entry name" value="SpoU-like_TrmJ"/>
    <property type="match status" value="1"/>
</dbReference>
<sequence length="244" mass="27744">MKKTNSLENFRVVLVEPESSGNIGSIARLMKNFGLKHLVLVNPLAEVNEECVNFAAHGADIINNVKIVETLEKALEDTDLIIGTTSISASDYNPIRTCLSSYELYNLEFTQKNVVALVFGRESRGLSNEELNQCDFTVTIPAEPAYPTLNISHAASIIFYELYRIKAKKGFQKNRLASRVEKEAILKYFNEILREINYHVFKFHVATRIIRNIFTRALITGREAHTLIGILRRVSENLRKVEKK</sequence>
<comment type="similarity">
    <text evidence="1">Belongs to the class IV-like SAM-binding methyltransferase superfamily. RNA methyltransferase TrmH family.</text>
</comment>
<dbReference type="InterPro" id="IPR029028">
    <property type="entry name" value="Alpha/beta_knot_MTases"/>
</dbReference>
<evidence type="ECO:0000256" key="4">
    <source>
        <dbReference type="ARBA" id="ARBA00022691"/>
    </source>
</evidence>
<dbReference type="EMBL" id="CP091871">
    <property type="protein sequence ID" value="WEU39652.1"/>
    <property type="molecule type" value="Genomic_DNA"/>
</dbReference>
<dbReference type="GO" id="GO:0008173">
    <property type="term" value="F:RNA methyltransferase activity"/>
    <property type="evidence" value="ECO:0007669"/>
    <property type="project" value="InterPro"/>
</dbReference>
<dbReference type="NCBIfam" id="TIGR00050">
    <property type="entry name" value="rRNA_methyl_1"/>
    <property type="match status" value="1"/>
</dbReference>
<evidence type="ECO:0000256" key="2">
    <source>
        <dbReference type="ARBA" id="ARBA00022603"/>
    </source>
</evidence>
<reference evidence="6" key="1">
    <citation type="journal article" date="2017" name="Nature">
        <title>Asgard archaea illuminate the origin of eukaryotic cellular complexity.</title>
        <authorList>
            <person name="Zaremba-Niedzwiedzka K."/>
            <person name="Caceres E.F."/>
            <person name="Saw J.H."/>
            <person name="Backstrom D."/>
            <person name="Juzokaite L."/>
            <person name="Vancaester E."/>
            <person name="Seitz K.W."/>
            <person name="Anantharaman K."/>
            <person name="Starnawski P."/>
            <person name="Kjeldsen K.U."/>
            <person name="Scott M.B."/>
            <person name="Nunoura T."/>
            <person name="Banfield J.F."/>
            <person name="Schramm A."/>
            <person name="Baker B.J."/>
            <person name="Spang A."/>
            <person name="Ettema T.J.G."/>
        </authorList>
    </citation>
    <scope>NUCLEOTIDE SEQUENCE</scope>
    <source>
        <strain evidence="6">LCB_4</strain>
    </source>
</reference>
<organism evidence="6 7">
    <name type="scientific">Odinarchaeota yellowstonii (strain LCB_4)</name>
    <dbReference type="NCBI Taxonomy" id="1841599"/>
    <lineage>
        <taxon>Archaea</taxon>
        <taxon>Promethearchaeati</taxon>
        <taxon>Candidatus Odinarchaeota</taxon>
        <taxon>Candidatus Odinarchaeia</taxon>
        <taxon>Candidatus Odinarchaeales</taxon>
        <taxon>Candidatus Odinarchaeaceae</taxon>
        <taxon>Candidatus Odinarchaeum</taxon>
    </lineage>
</organism>
<keyword evidence="3" id="KW-0808">Transferase</keyword>
<dbReference type="Gene3D" id="3.40.1280.10">
    <property type="match status" value="1"/>
</dbReference>
<dbReference type="InterPro" id="IPR004384">
    <property type="entry name" value="RNA_MeTrfase_TrmJ/LasT"/>
</dbReference>
<dbReference type="GO" id="GO:0005829">
    <property type="term" value="C:cytosol"/>
    <property type="evidence" value="ECO:0007669"/>
    <property type="project" value="TreeGrafter"/>
</dbReference>
<evidence type="ECO:0000313" key="7">
    <source>
        <dbReference type="Proteomes" id="UP000186851"/>
    </source>
</evidence>
<dbReference type="GO" id="GO:0002128">
    <property type="term" value="P:tRNA nucleoside ribose methylation"/>
    <property type="evidence" value="ECO:0007669"/>
    <property type="project" value="TreeGrafter"/>
</dbReference>
<evidence type="ECO:0000313" key="6">
    <source>
        <dbReference type="EMBL" id="WEU39652.1"/>
    </source>
</evidence>
<dbReference type="PIRSF" id="PIRSF004808">
    <property type="entry name" value="LasT"/>
    <property type="match status" value="1"/>
</dbReference>
<name>A0AAF0D0T0_ODILC</name>
<dbReference type="InterPro" id="IPR029026">
    <property type="entry name" value="tRNA_m1G_MTases_N"/>
</dbReference>
<gene>
    <name evidence="6" type="ORF">OdinLCB4_003975</name>
</gene>
<dbReference type="Pfam" id="PF00588">
    <property type="entry name" value="SpoU_methylase"/>
    <property type="match status" value="1"/>
</dbReference>
<keyword evidence="2 6" id="KW-0489">Methyltransferase</keyword>